<dbReference type="AlphaFoldDB" id="A0A4R3MFP9"/>
<sequence length="361" mass="38244">MEIAVLGGGNGSHAAAADLAEQGHKVRFWRRDAAGVAALKAAGNRLTLKDFRGSRAVTIPLVTADIGEAVRGAELIVCPAPAFAQADIAAALAPHLSDGQVVFLAPGTFGCYLMAKTVREAGSGATVAFAETGTLPYLTRKHGPETVAITVRATRLPTGVFPLSLHDHALRVIARVYPSVEDCGDGLSGALMNAGPIIHPPLIIMNAGPLEHFEHWDIHNEGTQPSIRRVTDALDAERVAVREALGYGAPHFPLADHYARDGEEWMYGRKGHERLVDSGDWREHIVLTQHRYMREDVQQGLAFLVSVAQWAGVSAPVATGLLAIGSAICGEDFLKTGRTLGGLGLAGLDRAGMTRLLAEGV</sequence>
<comment type="caution">
    <text evidence="4">The sequence shown here is derived from an EMBL/GenBank/DDBJ whole genome shotgun (WGS) entry which is preliminary data.</text>
</comment>
<dbReference type="InterPro" id="IPR051729">
    <property type="entry name" value="Opine/Lysopine_DH"/>
</dbReference>
<evidence type="ECO:0000259" key="3">
    <source>
        <dbReference type="Pfam" id="PF02317"/>
    </source>
</evidence>
<reference evidence="4 5" key="1">
    <citation type="submission" date="2019-03" db="EMBL/GenBank/DDBJ databases">
        <title>Genomic Encyclopedia of Type Strains, Phase IV (KMG-IV): sequencing the most valuable type-strain genomes for metagenomic binning, comparative biology and taxonomic classification.</title>
        <authorList>
            <person name="Goeker M."/>
        </authorList>
    </citation>
    <scope>NUCLEOTIDE SEQUENCE [LARGE SCALE GENOMIC DNA]</scope>
    <source>
        <strain evidence="4 5">DSM 19345</strain>
    </source>
</reference>
<dbReference type="Gene3D" id="3.40.50.720">
    <property type="entry name" value="NAD(P)-binding Rossmann-like Domain"/>
    <property type="match status" value="1"/>
</dbReference>
<dbReference type="Pfam" id="PF01210">
    <property type="entry name" value="NAD_Gly3P_dh_N"/>
    <property type="match status" value="1"/>
</dbReference>
<dbReference type="GO" id="GO:0046168">
    <property type="term" value="P:glycerol-3-phosphate catabolic process"/>
    <property type="evidence" value="ECO:0007669"/>
    <property type="project" value="InterPro"/>
</dbReference>
<evidence type="ECO:0000313" key="5">
    <source>
        <dbReference type="Proteomes" id="UP000295678"/>
    </source>
</evidence>
<evidence type="ECO:0000256" key="1">
    <source>
        <dbReference type="ARBA" id="ARBA00023002"/>
    </source>
</evidence>
<name>A0A4R3MFP9_9HYPH</name>
<dbReference type="InterPro" id="IPR003421">
    <property type="entry name" value="Opine_DH"/>
</dbReference>
<dbReference type="GO" id="GO:0051287">
    <property type="term" value="F:NAD binding"/>
    <property type="evidence" value="ECO:0007669"/>
    <property type="project" value="InterPro"/>
</dbReference>
<evidence type="ECO:0000313" key="4">
    <source>
        <dbReference type="EMBL" id="TCT11923.1"/>
    </source>
</evidence>
<accession>A0A4R3MFP9</accession>
<dbReference type="RefSeq" id="WP_132805815.1">
    <property type="nucleotide sequence ID" value="NZ_SMAK01000003.1"/>
</dbReference>
<gene>
    <name evidence="4" type="ORF">EDC22_103236</name>
</gene>
<dbReference type="InterPro" id="IPR011128">
    <property type="entry name" value="G3P_DH_NAD-dep_N"/>
</dbReference>
<dbReference type="InterPro" id="IPR013328">
    <property type="entry name" value="6PGD_dom2"/>
</dbReference>
<dbReference type="GO" id="GO:0016616">
    <property type="term" value="F:oxidoreductase activity, acting on the CH-OH group of donors, NAD or NADP as acceptor"/>
    <property type="evidence" value="ECO:0007669"/>
    <property type="project" value="InterPro"/>
</dbReference>
<dbReference type="PANTHER" id="PTHR38015:SF1">
    <property type="entry name" value="OPINE DEHYDROGENASE DOMAIN-CONTAINING PROTEIN"/>
    <property type="match status" value="1"/>
</dbReference>
<dbReference type="Gene3D" id="1.10.1040.10">
    <property type="entry name" value="N-(1-d-carboxylethyl)-l-norvaline Dehydrogenase, domain 2"/>
    <property type="match status" value="1"/>
</dbReference>
<proteinExistence type="predicted"/>
<dbReference type="EMBL" id="SMAK01000003">
    <property type="protein sequence ID" value="TCT11923.1"/>
    <property type="molecule type" value="Genomic_DNA"/>
</dbReference>
<organism evidence="4 5">
    <name type="scientific">Tepidamorphus gemmatus</name>
    <dbReference type="NCBI Taxonomy" id="747076"/>
    <lineage>
        <taxon>Bacteria</taxon>
        <taxon>Pseudomonadati</taxon>
        <taxon>Pseudomonadota</taxon>
        <taxon>Alphaproteobacteria</taxon>
        <taxon>Hyphomicrobiales</taxon>
        <taxon>Tepidamorphaceae</taxon>
        <taxon>Tepidamorphus</taxon>
    </lineage>
</organism>
<keyword evidence="5" id="KW-1185">Reference proteome</keyword>
<evidence type="ECO:0000259" key="2">
    <source>
        <dbReference type="Pfam" id="PF01210"/>
    </source>
</evidence>
<feature type="domain" description="Glycerol-3-phosphate dehydrogenase NAD-dependent N-terminal" evidence="2">
    <location>
        <begin position="2"/>
        <end position="102"/>
    </location>
</feature>
<feature type="domain" description="Opine dehydrogenase" evidence="3">
    <location>
        <begin position="184"/>
        <end position="329"/>
    </location>
</feature>
<dbReference type="Proteomes" id="UP000295678">
    <property type="component" value="Unassembled WGS sequence"/>
</dbReference>
<dbReference type="PANTHER" id="PTHR38015">
    <property type="entry name" value="BLR6086 PROTEIN"/>
    <property type="match status" value="1"/>
</dbReference>
<dbReference type="SUPFAM" id="SSF51735">
    <property type="entry name" value="NAD(P)-binding Rossmann-fold domains"/>
    <property type="match status" value="1"/>
</dbReference>
<dbReference type="Pfam" id="PF02317">
    <property type="entry name" value="Octopine_DH"/>
    <property type="match status" value="1"/>
</dbReference>
<dbReference type="InterPro" id="IPR008927">
    <property type="entry name" value="6-PGluconate_DH-like_C_sf"/>
</dbReference>
<keyword evidence="1" id="KW-0560">Oxidoreductase</keyword>
<dbReference type="OrthoDB" id="6135265at2"/>
<dbReference type="SUPFAM" id="SSF48179">
    <property type="entry name" value="6-phosphogluconate dehydrogenase C-terminal domain-like"/>
    <property type="match status" value="1"/>
</dbReference>
<protein>
    <submittedName>
        <fullName evidence="4">Opine dehydrogenase</fullName>
    </submittedName>
</protein>
<dbReference type="InterPro" id="IPR036291">
    <property type="entry name" value="NAD(P)-bd_dom_sf"/>
</dbReference>